<evidence type="ECO:0000313" key="1">
    <source>
        <dbReference type="EnsemblMetazoa" id="XP_019855497.1"/>
    </source>
</evidence>
<dbReference type="Proteomes" id="UP000007879">
    <property type="component" value="Unassembled WGS sequence"/>
</dbReference>
<protein>
    <submittedName>
        <fullName evidence="1">Uncharacterized protein</fullName>
    </submittedName>
</protein>
<keyword evidence="2" id="KW-1185">Reference proteome</keyword>
<reference evidence="1" key="2">
    <citation type="submission" date="2024-06" db="UniProtKB">
        <authorList>
            <consortium name="EnsemblMetazoa"/>
        </authorList>
    </citation>
    <scope>IDENTIFICATION</scope>
</reference>
<dbReference type="RefSeq" id="XP_019855497.1">
    <property type="nucleotide sequence ID" value="XM_019999938.1"/>
</dbReference>
<proteinExistence type="predicted"/>
<dbReference type="KEGG" id="aqu:109584254"/>
<organism evidence="1 2">
    <name type="scientific">Amphimedon queenslandica</name>
    <name type="common">Sponge</name>
    <dbReference type="NCBI Taxonomy" id="400682"/>
    <lineage>
        <taxon>Eukaryota</taxon>
        <taxon>Metazoa</taxon>
        <taxon>Porifera</taxon>
        <taxon>Demospongiae</taxon>
        <taxon>Heteroscleromorpha</taxon>
        <taxon>Haplosclerida</taxon>
        <taxon>Niphatidae</taxon>
        <taxon>Amphimedon</taxon>
    </lineage>
</organism>
<dbReference type="GeneID" id="109584254"/>
<dbReference type="AlphaFoldDB" id="A0AAN0JFD5"/>
<evidence type="ECO:0000313" key="2">
    <source>
        <dbReference type="Proteomes" id="UP000007879"/>
    </source>
</evidence>
<dbReference type="EnsemblMetazoa" id="XM_019999938.1">
    <property type="protein sequence ID" value="XP_019855497.1"/>
    <property type="gene ID" value="LOC109584254"/>
</dbReference>
<sequence>MEFLLIVGKILFCERFGMGNDLQNSAGFGIQIEHGCFKLGVNSGSIVSSDVVSSLPDSNIQGFKRVHCPMCHSTCDYFLEFAKGDPRNIALIGQWDGWQPFSTLCKHSCGSIEVQVATMSKEDRSKIEEVYVCGFVP</sequence>
<name>A0AAN0JFD5_AMPQE</name>
<accession>A0AAN0JFD5</accession>
<reference evidence="2" key="1">
    <citation type="journal article" date="2010" name="Nature">
        <title>The Amphimedon queenslandica genome and the evolution of animal complexity.</title>
        <authorList>
            <person name="Srivastava M."/>
            <person name="Simakov O."/>
            <person name="Chapman J."/>
            <person name="Fahey B."/>
            <person name="Gauthier M.E."/>
            <person name="Mitros T."/>
            <person name="Richards G.S."/>
            <person name="Conaco C."/>
            <person name="Dacre M."/>
            <person name="Hellsten U."/>
            <person name="Larroux C."/>
            <person name="Putnam N.H."/>
            <person name="Stanke M."/>
            <person name="Adamska M."/>
            <person name="Darling A."/>
            <person name="Degnan S.M."/>
            <person name="Oakley T.H."/>
            <person name="Plachetzki D.C."/>
            <person name="Zhai Y."/>
            <person name="Adamski M."/>
            <person name="Calcino A."/>
            <person name="Cummins S.F."/>
            <person name="Goodstein D.M."/>
            <person name="Harris C."/>
            <person name="Jackson D.J."/>
            <person name="Leys S.P."/>
            <person name="Shu S."/>
            <person name="Woodcroft B.J."/>
            <person name="Vervoort M."/>
            <person name="Kosik K.S."/>
            <person name="Manning G."/>
            <person name="Degnan B.M."/>
            <person name="Rokhsar D.S."/>
        </authorList>
    </citation>
    <scope>NUCLEOTIDE SEQUENCE [LARGE SCALE GENOMIC DNA]</scope>
</reference>